<feature type="signal peptide" evidence="1">
    <location>
        <begin position="1"/>
        <end position="25"/>
    </location>
</feature>
<reference evidence="2 3" key="1">
    <citation type="submission" date="2019-02" db="EMBL/GenBank/DDBJ databases">
        <title>Deep-cultivation of Planctomycetes and their phenomic and genomic characterization uncovers novel biology.</title>
        <authorList>
            <person name="Wiegand S."/>
            <person name="Jogler M."/>
            <person name="Boedeker C."/>
            <person name="Pinto D."/>
            <person name="Vollmers J."/>
            <person name="Rivas-Marin E."/>
            <person name="Kohn T."/>
            <person name="Peeters S.H."/>
            <person name="Heuer A."/>
            <person name="Rast P."/>
            <person name="Oberbeckmann S."/>
            <person name="Bunk B."/>
            <person name="Jeske O."/>
            <person name="Meyerdierks A."/>
            <person name="Storesund J.E."/>
            <person name="Kallscheuer N."/>
            <person name="Luecker S."/>
            <person name="Lage O.M."/>
            <person name="Pohl T."/>
            <person name="Merkel B.J."/>
            <person name="Hornburger P."/>
            <person name="Mueller R.-W."/>
            <person name="Bruemmer F."/>
            <person name="Labrenz M."/>
            <person name="Spormann A.M."/>
            <person name="Op den Camp H."/>
            <person name="Overmann J."/>
            <person name="Amann R."/>
            <person name="Jetten M.S.M."/>
            <person name="Mascher T."/>
            <person name="Medema M.H."/>
            <person name="Devos D.P."/>
            <person name="Kaster A.-K."/>
            <person name="Ovreas L."/>
            <person name="Rohde M."/>
            <person name="Galperin M.Y."/>
            <person name="Jogler C."/>
        </authorList>
    </citation>
    <scope>NUCLEOTIDE SEQUENCE [LARGE SCALE GENOMIC DNA]</scope>
    <source>
        <strain evidence="2 3">Spa11</strain>
    </source>
</reference>
<sequence length="428" mass="45022" precursor="true">MLSINPKCAVNFRLSAVLTMVLSLANVSVSQTVVYTDSFQNEETLLTSGAVSTTGWVFNLDHPNQSDARFGYDYSLLQIPEAPRSAGGDAPQRGVALRTNVAAGNVDSAGVSLANADFSGKYMVEVDMWLNWSLDETQIGTTEHAGLFVGTDTVANPVNPDFPSSRGAGMIFSSDGDCSNCDFILLKNESELDTFSGQYSVTDFGFGNQNGFDNTDINTDPLNGELIDLPAIFPEFSIPLNPSFTQPAGAVGFQWLTLTAEVDPSGGSGPGPVKGTTKFTVTNASTGTSFVLGTVDNTILDDPDDGIATGEEPVDMEGQVTLVLVDFFTSVGRDLNEATVVFDNLVVTQLPDGLDGDYNNDGSVDAADYTVWRDGNSPDSTQAGYDLWADNYGATAPPSSAQSVPEPASIAAVALAMLGGLIAGRRCS</sequence>
<feature type="chain" id="PRO_5022052210" description="PEP-CTERM protein-sorting domain-containing protein" evidence="1">
    <location>
        <begin position="26"/>
        <end position="428"/>
    </location>
</feature>
<dbReference type="KEGG" id="bmei:Spa11_41680"/>
<evidence type="ECO:0000256" key="1">
    <source>
        <dbReference type="SAM" id="SignalP"/>
    </source>
</evidence>
<evidence type="ECO:0000313" key="2">
    <source>
        <dbReference type="EMBL" id="QDV75945.1"/>
    </source>
</evidence>
<gene>
    <name evidence="2" type="ORF">Spa11_41680</name>
</gene>
<dbReference type="EMBL" id="CP036349">
    <property type="protein sequence ID" value="QDV75945.1"/>
    <property type="molecule type" value="Genomic_DNA"/>
</dbReference>
<dbReference type="Proteomes" id="UP000316426">
    <property type="component" value="Chromosome"/>
</dbReference>
<name>A0A518KDT2_9BACT</name>
<keyword evidence="1" id="KW-0732">Signal</keyword>
<accession>A0A518KDT2</accession>
<evidence type="ECO:0008006" key="4">
    <source>
        <dbReference type="Google" id="ProtNLM"/>
    </source>
</evidence>
<evidence type="ECO:0000313" key="3">
    <source>
        <dbReference type="Proteomes" id="UP000316426"/>
    </source>
</evidence>
<dbReference type="InterPro" id="IPR013424">
    <property type="entry name" value="Ice-binding_C"/>
</dbReference>
<proteinExistence type="predicted"/>
<keyword evidence="3" id="KW-1185">Reference proteome</keyword>
<protein>
    <recommendedName>
        <fullName evidence="4">PEP-CTERM protein-sorting domain-containing protein</fullName>
    </recommendedName>
</protein>
<organism evidence="2 3">
    <name type="scientific">Botrimarina mediterranea</name>
    <dbReference type="NCBI Taxonomy" id="2528022"/>
    <lineage>
        <taxon>Bacteria</taxon>
        <taxon>Pseudomonadati</taxon>
        <taxon>Planctomycetota</taxon>
        <taxon>Planctomycetia</taxon>
        <taxon>Pirellulales</taxon>
        <taxon>Lacipirellulaceae</taxon>
        <taxon>Botrimarina</taxon>
    </lineage>
</organism>
<dbReference type="RefSeq" id="WP_145116185.1">
    <property type="nucleotide sequence ID" value="NZ_CP036349.1"/>
</dbReference>
<dbReference type="NCBIfam" id="TIGR02595">
    <property type="entry name" value="PEP_CTERM"/>
    <property type="match status" value="1"/>
</dbReference>
<dbReference type="AlphaFoldDB" id="A0A518KDT2"/>